<dbReference type="eggNOG" id="COG5652">
    <property type="taxonomic scope" value="Bacteria"/>
</dbReference>
<dbReference type="Pfam" id="PF04892">
    <property type="entry name" value="VanZ"/>
    <property type="match status" value="1"/>
</dbReference>
<feature type="domain" description="VanZ-like" evidence="2">
    <location>
        <begin position="33"/>
        <end position="107"/>
    </location>
</feature>
<evidence type="ECO:0000313" key="4">
    <source>
        <dbReference type="Proteomes" id="UP000050421"/>
    </source>
</evidence>
<proteinExistence type="predicted"/>
<dbReference type="AlphaFoldDB" id="A0A0P8AA99"/>
<protein>
    <submittedName>
        <fullName evidence="3">VanZ like family</fullName>
    </submittedName>
</protein>
<feature type="transmembrane region" description="Helical" evidence="1">
    <location>
        <begin position="61"/>
        <end position="83"/>
    </location>
</feature>
<dbReference type="NCBIfam" id="NF037970">
    <property type="entry name" value="vanZ_1"/>
    <property type="match status" value="1"/>
</dbReference>
<reference evidence="3 4" key="1">
    <citation type="submission" date="2015-09" db="EMBL/GenBank/DDBJ databases">
        <title>Identification and resolution of microdiversity through metagenomic sequencing of parallel consortia.</title>
        <authorList>
            <person name="Nelson W.C."/>
            <person name="Romine M.F."/>
            <person name="Lindemann S.R."/>
        </authorList>
    </citation>
    <scope>NUCLEOTIDE SEQUENCE [LARGE SCALE GENOMIC DNA]</scope>
    <source>
        <strain evidence="3">HL-49</strain>
    </source>
</reference>
<evidence type="ECO:0000313" key="3">
    <source>
        <dbReference type="EMBL" id="KPQ14751.1"/>
    </source>
</evidence>
<accession>A0A0P8AA99</accession>
<feature type="transmembrane region" description="Helical" evidence="1">
    <location>
        <begin position="36"/>
        <end position="54"/>
    </location>
</feature>
<evidence type="ECO:0000256" key="1">
    <source>
        <dbReference type="SAM" id="Phobius"/>
    </source>
</evidence>
<dbReference type="Proteomes" id="UP000050421">
    <property type="component" value="Unassembled WGS sequence"/>
</dbReference>
<dbReference type="PANTHER" id="PTHR28008">
    <property type="entry name" value="DOMAIN PROTEIN, PUTATIVE (AFU_ORTHOLOGUE AFUA_3G10980)-RELATED"/>
    <property type="match status" value="1"/>
</dbReference>
<feature type="transmembrane region" description="Helical" evidence="1">
    <location>
        <begin position="89"/>
        <end position="107"/>
    </location>
</feature>
<keyword evidence="1" id="KW-0472">Membrane</keyword>
<sequence>MRWVAGLIWLILLGFAMLMPGEKFPEIHAFDFQDKLIHTVLFFILSFIWAGVRLKEQKPNWLLFSLLVVLPSILFEIGQYWIPNRSLDLWDLVFNQIGVWAGLLGYFKISSKVFRLD</sequence>
<dbReference type="PANTHER" id="PTHR28008:SF1">
    <property type="entry name" value="DOMAIN PROTEIN, PUTATIVE (AFU_ORTHOLOGUE AFUA_3G10980)-RELATED"/>
    <property type="match status" value="1"/>
</dbReference>
<organism evidence="3 4">
    <name type="scientific">Algoriphagus marincola HL-49</name>
    <dbReference type="NCBI Taxonomy" id="1305737"/>
    <lineage>
        <taxon>Bacteria</taxon>
        <taxon>Pseudomonadati</taxon>
        <taxon>Bacteroidota</taxon>
        <taxon>Cytophagia</taxon>
        <taxon>Cytophagales</taxon>
        <taxon>Cyclobacteriaceae</taxon>
        <taxon>Algoriphagus</taxon>
    </lineage>
</organism>
<keyword evidence="1" id="KW-1133">Transmembrane helix</keyword>
<dbReference type="PATRIC" id="fig|1305737.6.peg.2616"/>
<gene>
    <name evidence="3" type="ORF">HLUCCX10_10060</name>
</gene>
<dbReference type="STRING" id="1305737.GCA_000526355_03723"/>
<dbReference type="OrthoDB" id="1524985at2"/>
<evidence type="ECO:0000259" key="2">
    <source>
        <dbReference type="Pfam" id="PF04892"/>
    </source>
</evidence>
<dbReference type="InterPro" id="IPR006976">
    <property type="entry name" value="VanZ-like"/>
</dbReference>
<name>A0A0P8AA99_9BACT</name>
<comment type="caution">
    <text evidence="3">The sequence shown here is derived from an EMBL/GenBank/DDBJ whole genome shotgun (WGS) entry which is preliminary data.</text>
</comment>
<dbReference type="EMBL" id="LJXT01000059">
    <property type="protein sequence ID" value="KPQ14751.1"/>
    <property type="molecule type" value="Genomic_DNA"/>
</dbReference>
<keyword evidence="1" id="KW-0812">Transmembrane</keyword>